<protein>
    <submittedName>
        <fullName evidence="3">Putative lactoylglutathione lyase</fullName>
        <ecNumber evidence="3">4.4.1.5</ecNumber>
    </submittedName>
</protein>
<feature type="domain" description="VOC" evidence="2">
    <location>
        <begin position="19"/>
        <end position="135"/>
    </location>
</feature>
<evidence type="ECO:0000256" key="1">
    <source>
        <dbReference type="SAM" id="MobiDB-lite"/>
    </source>
</evidence>
<name>A0A2P6RPM0_ROSCH</name>
<dbReference type="GO" id="GO:0004462">
    <property type="term" value="F:lactoylglutathione lyase activity"/>
    <property type="evidence" value="ECO:0007669"/>
    <property type="project" value="UniProtKB-EC"/>
</dbReference>
<dbReference type="PANTHER" id="PTHR46036">
    <property type="entry name" value="LACTOYLGLUTATHIONE LYASE"/>
    <property type="match status" value="1"/>
</dbReference>
<sequence>MRIFVASELLELPKKDKRRLLHAVYCVGDLERTIKFHTEALGMKLLWQRDIPDEKYSNAFLEFGPEETNFVMELTYNYGVIPMILGLVLVTKELGGKITRESVKDWENFWSQPWRKRGRVSKSERGTSTKLPSDK</sequence>
<organism evidence="3 4">
    <name type="scientific">Rosa chinensis</name>
    <name type="common">China rose</name>
    <dbReference type="NCBI Taxonomy" id="74649"/>
    <lineage>
        <taxon>Eukaryota</taxon>
        <taxon>Viridiplantae</taxon>
        <taxon>Streptophyta</taxon>
        <taxon>Embryophyta</taxon>
        <taxon>Tracheophyta</taxon>
        <taxon>Spermatophyta</taxon>
        <taxon>Magnoliopsida</taxon>
        <taxon>eudicotyledons</taxon>
        <taxon>Gunneridae</taxon>
        <taxon>Pentapetalae</taxon>
        <taxon>rosids</taxon>
        <taxon>fabids</taxon>
        <taxon>Rosales</taxon>
        <taxon>Rosaceae</taxon>
        <taxon>Rosoideae</taxon>
        <taxon>Rosoideae incertae sedis</taxon>
        <taxon>Rosa</taxon>
    </lineage>
</organism>
<accession>A0A2P6RPM0</accession>
<dbReference type="SUPFAM" id="SSF54593">
    <property type="entry name" value="Glyoxalase/Bleomycin resistance protein/Dihydroxybiphenyl dioxygenase"/>
    <property type="match status" value="1"/>
</dbReference>
<dbReference type="InterPro" id="IPR037523">
    <property type="entry name" value="VOC_core"/>
</dbReference>
<dbReference type="EMBL" id="PDCK01000040">
    <property type="protein sequence ID" value="PRQ48389.1"/>
    <property type="molecule type" value="Genomic_DNA"/>
</dbReference>
<evidence type="ECO:0000259" key="2">
    <source>
        <dbReference type="PROSITE" id="PS51819"/>
    </source>
</evidence>
<dbReference type="Pfam" id="PF00903">
    <property type="entry name" value="Glyoxalase"/>
    <property type="match status" value="1"/>
</dbReference>
<keyword evidence="3" id="KW-0456">Lyase</keyword>
<gene>
    <name evidence="3" type="ORF">RchiOBHm_Chr2g0110191</name>
</gene>
<comment type="caution">
    <text evidence="3">The sequence shown here is derived from an EMBL/GenBank/DDBJ whole genome shotgun (WGS) entry which is preliminary data.</text>
</comment>
<dbReference type="PANTHER" id="PTHR46036:SF2">
    <property type="entry name" value="LACTOYLGLUTATHIONE LYASE GLX1"/>
    <property type="match status" value="1"/>
</dbReference>
<dbReference type="EC" id="4.4.1.5" evidence="3"/>
<dbReference type="PROSITE" id="PS51819">
    <property type="entry name" value="VOC"/>
    <property type="match status" value="1"/>
</dbReference>
<evidence type="ECO:0000313" key="4">
    <source>
        <dbReference type="Proteomes" id="UP000238479"/>
    </source>
</evidence>
<dbReference type="InterPro" id="IPR004360">
    <property type="entry name" value="Glyas_Fos-R_dOase_dom"/>
</dbReference>
<dbReference type="AlphaFoldDB" id="A0A2P6RPM0"/>
<dbReference type="STRING" id="74649.A0A2P6RPM0"/>
<dbReference type="GO" id="GO:0019243">
    <property type="term" value="P:methylglyoxal catabolic process to D-lactate via S-lactoyl-glutathione"/>
    <property type="evidence" value="ECO:0007669"/>
    <property type="project" value="TreeGrafter"/>
</dbReference>
<feature type="region of interest" description="Disordered" evidence="1">
    <location>
        <begin position="116"/>
        <end position="135"/>
    </location>
</feature>
<evidence type="ECO:0000313" key="3">
    <source>
        <dbReference type="EMBL" id="PRQ48389.1"/>
    </source>
</evidence>
<dbReference type="Gramene" id="PRQ48389">
    <property type="protein sequence ID" value="PRQ48389"/>
    <property type="gene ID" value="RchiOBHm_Chr2g0110191"/>
</dbReference>
<keyword evidence="4" id="KW-1185">Reference proteome</keyword>
<dbReference type="InterPro" id="IPR029068">
    <property type="entry name" value="Glyas_Bleomycin-R_OHBP_Dase"/>
</dbReference>
<dbReference type="Gene3D" id="3.10.180.10">
    <property type="entry name" value="2,3-Dihydroxybiphenyl 1,2-Dioxygenase, domain 1"/>
    <property type="match status" value="1"/>
</dbReference>
<proteinExistence type="predicted"/>
<dbReference type="GO" id="GO:0005737">
    <property type="term" value="C:cytoplasm"/>
    <property type="evidence" value="ECO:0007669"/>
    <property type="project" value="TreeGrafter"/>
</dbReference>
<reference evidence="3 4" key="1">
    <citation type="journal article" date="2018" name="Nat. Genet.">
        <title>The Rosa genome provides new insights in the design of modern roses.</title>
        <authorList>
            <person name="Bendahmane M."/>
        </authorList>
    </citation>
    <scope>NUCLEOTIDE SEQUENCE [LARGE SCALE GENOMIC DNA]</scope>
    <source>
        <strain evidence="4">cv. Old Blush</strain>
    </source>
</reference>
<feature type="compositionally biased region" description="Basic and acidic residues" evidence="1">
    <location>
        <begin position="121"/>
        <end position="135"/>
    </location>
</feature>
<dbReference type="Proteomes" id="UP000238479">
    <property type="component" value="Chromosome 2"/>
</dbReference>